<sequence>LQSPCTAAEILLELRSPCTAAEFFLYKKEIGAHMLTHRSARMIVLSIKQSTSRSYMDCSGNTVIEM</sequence>
<dbReference type="AlphaFoldDB" id="A0A0B6Z7E9"/>
<accession>A0A0B6Z7E9</accession>
<feature type="non-terminal residue" evidence="1">
    <location>
        <position position="1"/>
    </location>
</feature>
<dbReference type="EMBL" id="HACG01017001">
    <property type="protein sequence ID" value="CEK63866.1"/>
    <property type="molecule type" value="Transcribed_RNA"/>
</dbReference>
<gene>
    <name evidence="1" type="primary">ORF49763</name>
</gene>
<evidence type="ECO:0000313" key="1">
    <source>
        <dbReference type="EMBL" id="CEK63866.1"/>
    </source>
</evidence>
<reference evidence="1" key="1">
    <citation type="submission" date="2014-12" db="EMBL/GenBank/DDBJ databases">
        <title>Insight into the proteome of Arion vulgaris.</title>
        <authorList>
            <person name="Aradska J."/>
            <person name="Bulat T."/>
            <person name="Smidak R."/>
            <person name="Sarate P."/>
            <person name="Gangsoo J."/>
            <person name="Sialana F."/>
            <person name="Bilban M."/>
            <person name="Lubec G."/>
        </authorList>
    </citation>
    <scope>NUCLEOTIDE SEQUENCE</scope>
    <source>
        <tissue evidence="1">Skin</tissue>
    </source>
</reference>
<organism evidence="1">
    <name type="scientific">Arion vulgaris</name>
    <dbReference type="NCBI Taxonomy" id="1028688"/>
    <lineage>
        <taxon>Eukaryota</taxon>
        <taxon>Metazoa</taxon>
        <taxon>Spiralia</taxon>
        <taxon>Lophotrochozoa</taxon>
        <taxon>Mollusca</taxon>
        <taxon>Gastropoda</taxon>
        <taxon>Heterobranchia</taxon>
        <taxon>Euthyneura</taxon>
        <taxon>Panpulmonata</taxon>
        <taxon>Eupulmonata</taxon>
        <taxon>Stylommatophora</taxon>
        <taxon>Helicina</taxon>
        <taxon>Arionoidea</taxon>
        <taxon>Arionidae</taxon>
        <taxon>Arion</taxon>
    </lineage>
</organism>
<protein>
    <submittedName>
        <fullName evidence="1">Uncharacterized protein</fullName>
    </submittedName>
</protein>
<proteinExistence type="predicted"/>
<name>A0A0B6Z7E9_9EUPU</name>